<feature type="transmembrane region" description="Helical" evidence="2">
    <location>
        <begin position="643"/>
        <end position="670"/>
    </location>
</feature>
<feature type="transmembrane region" description="Helical" evidence="2">
    <location>
        <begin position="197"/>
        <end position="219"/>
    </location>
</feature>
<sequence>MTDQTRQLSEHELRLLEEEFDPESRFRTVLRPVAILAGLIMFLLSCYHFYTAGFGIPRATVHRGLHMGVTLLLVYLSFAAFNSGRTRTTGFVILGLPVIDWVFAIGGAVSALYVPWIYDQLQFRIGNPSQLDIAMGTILLVTLLEAVRRSMGWPLPVIAVLFICYAWFGRSMPGIFVHPGADWSGIINHLYLSSQGIYGTALGVIATYVFHFVLFGVMAQKIGLGQLFIDLATAVTGRFAGGPAKVSVVSSALLGTISGSSIANTVTTGALTIPAMIKIGFKRHFAAAVEAASSTGGQITPPVMGAVAFLMVEYLGIPLRTILIAAIVPAFMHFFGVLVQVHLEAKRLGIRGLRQEELPKAWKVLREGWLSVFPLLLLVWMLMSGRTPFLSAFWAITACMVVYAIQTVRASGLAGGAKEWVAGIFEGFVSGAKSSLSVTAAAALVGVVIGVVTLTGIGFKIAFMVTSIAQDWAGSVHGLLTFLPFELFSLQTLALLFTLIMTAVVCILMGCGIPTTANYIIMVAVAAPVLGMMNVEPLVAHFFVFYYGVLADVTPPVAMAAYAASGIAGANAFKAGNTAFRLSMGKALVPFMFVFSPSLLLVTQDFTWSAFVLTFSGAVLGIIALSAAITNWLIGPLLWIERLLLAIAALLMIAPELVSTLIGVAILALISLRQVLAARAPVSSAA</sequence>
<feature type="transmembrane region" description="Helical" evidence="2">
    <location>
        <begin position="440"/>
        <end position="468"/>
    </location>
</feature>
<organism evidence="4 5">
    <name type="scientific">Mycoplana dimorpha</name>
    <dbReference type="NCBI Taxonomy" id="28320"/>
    <lineage>
        <taxon>Bacteria</taxon>
        <taxon>Pseudomonadati</taxon>
        <taxon>Pseudomonadota</taxon>
        <taxon>Alphaproteobacteria</taxon>
        <taxon>Hyphomicrobiales</taxon>
        <taxon>Rhizobiaceae</taxon>
        <taxon>Mycoplana</taxon>
    </lineage>
</organism>
<dbReference type="PANTHER" id="PTHR43849">
    <property type="entry name" value="BLL3936 PROTEIN"/>
    <property type="match status" value="1"/>
</dbReference>
<evidence type="ECO:0000256" key="2">
    <source>
        <dbReference type="SAM" id="Phobius"/>
    </source>
</evidence>
<feature type="transmembrane region" description="Helical" evidence="2">
    <location>
        <begin position="323"/>
        <end position="343"/>
    </location>
</feature>
<keyword evidence="1" id="KW-1003">Cell membrane</keyword>
<keyword evidence="2" id="KW-1133">Transmembrane helix</keyword>
<feature type="domain" description="TRAP C4-dicarboxylate transport system permease DctM subunit" evidence="3">
    <location>
        <begin position="139"/>
        <end position="603"/>
    </location>
</feature>
<keyword evidence="2" id="KW-0472">Membrane</keyword>
<dbReference type="NCBIfam" id="TIGR02123">
    <property type="entry name" value="TRAP_fused"/>
    <property type="match status" value="1"/>
</dbReference>
<evidence type="ECO:0000313" key="4">
    <source>
        <dbReference type="EMBL" id="PTM98478.1"/>
    </source>
</evidence>
<keyword evidence="1" id="KW-0813">Transport</keyword>
<dbReference type="OrthoDB" id="9759894at2"/>
<keyword evidence="5" id="KW-1185">Reference proteome</keyword>
<comment type="caution">
    <text evidence="4">The sequence shown here is derived from an EMBL/GenBank/DDBJ whole genome shotgun (WGS) entry which is preliminary data.</text>
</comment>
<comment type="subcellular location">
    <subcellularLocation>
        <location evidence="1">Cell inner membrane</location>
        <topology evidence="1">Multi-pass membrane protein</topology>
    </subcellularLocation>
</comment>
<dbReference type="RefSeq" id="WP_108000867.1">
    <property type="nucleotide sequence ID" value="NZ_JBHEEX010000008.1"/>
</dbReference>
<feature type="transmembrane region" description="Helical" evidence="2">
    <location>
        <begin position="93"/>
        <end position="118"/>
    </location>
</feature>
<feature type="transmembrane region" description="Helical" evidence="2">
    <location>
        <begin position="33"/>
        <end position="52"/>
    </location>
</feature>
<gene>
    <name evidence="4" type="ORF">C7449_101141</name>
</gene>
<keyword evidence="2" id="KW-0812">Transmembrane</keyword>
<evidence type="ECO:0000313" key="5">
    <source>
        <dbReference type="Proteomes" id="UP000241247"/>
    </source>
</evidence>
<name>A0A2T5BHR1_MYCDI</name>
<dbReference type="AlphaFoldDB" id="A0A2T5BHR1"/>
<comment type="function">
    <text evidence="1">Part of the tripartite ATP-independent periplasmic (TRAP) transport system.</text>
</comment>
<feature type="transmembrane region" description="Helical" evidence="2">
    <location>
        <begin position="608"/>
        <end position="634"/>
    </location>
</feature>
<keyword evidence="1" id="KW-0997">Cell inner membrane</keyword>
<feature type="transmembrane region" description="Helical" evidence="2">
    <location>
        <begin position="154"/>
        <end position="177"/>
    </location>
</feature>
<feature type="transmembrane region" description="Helical" evidence="2">
    <location>
        <begin position="553"/>
        <end position="573"/>
    </location>
</feature>
<dbReference type="PANTHER" id="PTHR43849:SF2">
    <property type="entry name" value="BLL3936 PROTEIN"/>
    <property type="match status" value="1"/>
</dbReference>
<feature type="transmembrane region" description="Helical" evidence="2">
    <location>
        <begin position="64"/>
        <end position="81"/>
    </location>
</feature>
<protein>
    <submittedName>
        <fullName evidence="4">TRAP transporter 4TM/12TM fusion protein</fullName>
    </submittedName>
</protein>
<evidence type="ECO:0000256" key="1">
    <source>
        <dbReference type="RuleBase" id="RU369079"/>
    </source>
</evidence>
<evidence type="ECO:0000259" key="3">
    <source>
        <dbReference type="Pfam" id="PF06808"/>
    </source>
</evidence>
<feature type="transmembrane region" description="Helical" evidence="2">
    <location>
        <begin position="585"/>
        <end position="602"/>
    </location>
</feature>
<dbReference type="EMBL" id="PZZZ01000001">
    <property type="protein sequence ID" value="PTM98478.1"/>
    <property type="molecule type" value="Genomic_DNA"/>
</dbReference>
<dbReference type="GO" id="GO:0005886">
    <property type="term" value="C:plasma membrane"/>
    <property type="evidence" value="ECO:0007669"/>
    <property type="project" value="UniProtKB-SubCell"/>
</dbReference>
<dbReference type="InterPro" id="IPR010656">
    <property type="entry name" value="DctM"/>
</dbReference>
<feature type="transmembrane region" description="Helical" evidence="2">
    <location>
        <begin position="389"/>
        <end position="408"/>
    </location>
</feature>
<feature type="transmembrane region" description="Helical" evidence="2">
    <location>
        <begin position="130"/>
        <end position="147"/>
    </location>
</feature>
<dbReference type="InterPro" id="IPR011853">
    <property type="entry name" value="TRAP_DctM-Dct_fused"/>
</dbReference>
<dbReference type="Pfam" id="PF06808">
    <property type="entry name" value="DctM"/>
    <property type="match status" value="1"/>
</dbReference>
<dbReference type="Proteomes" id="UP000241247">
    <property type="component" value="Unassembled WGS sequence"/>
</dbReference>
<dbReference type="GO" id="GO:0022857">
    <property type="term" value="F:transmembrane transporter activity"/>
    <property type="evidence" value="ECO:0007669"/>
    <property type="project" value="UniProtKB-UniRule"/>
</dbReference>
<proteinExistence type="predicted"/>
<accession>A0A2T5BHR1</accession>
<reference evidence="4 5" key="1">
    <citation type="submission" date="2018-04" db="EMBL/GenBank/DDBJ databases">
        <title>Genomic Encyclopedia of Type Strains, Phase IV (KMG-IV): sequencing the most valuable type-strain genomes for metagenomic binning, comparative biology and taxonomic classification.</title>
        <authorList>
            <person name="Goeker M."/>
        </authorList>
    </citation>
    <scope>NUCLEOTIDE SEQUENCE [LARGE SCALE GENOMIC DNA]</scope>
    <source>
        <strain evidence="4 5">DSM 7138</strain>
    </source>
</reference>